<feature type="compositionally biased region" description="Polar residues" evidence="2">
    <location>
        <begin position="1"/>
        <end position="13"/>
    </location>
</feature>
<evidence type="ECO:0000313" key="4">
    <source>
        <dbReference type="Proteomes" id="UP001190700"/>
    </source>
</evidence>
<dbReference type="Proteomes" id="UP001190700">
    <property type="component" value="Unassembled WGS sequence"/>
</dbReference>
<feature type="region of interest" description="Disordered" evidence="2">
    <location>
        <begin position="259"/>
        <end position="295"/>
    </location>
</feature>
<dbReference type="Gene3D" id="3.30.70.270">
    <property type="match status" value="1"/>
</dbReference>
<dbReference type="InterPro" id="IPR036397">
    <property type="entry name" value="RNaseH_sf"/>
</dbReference>
<accession>A0AAE0GUP5</accession>
<feature type="region of interest" description="Disordered" evidence="2">
    <location>
        <begin position="1"/>
        <end position="24"/>
    </location>
</feature>
<name>A0AAE0GUP5_9CHLO</name>
<dbReference type="InterPro" id="IPR043128">
    <property type="entry name" value="Rev_trsase/Diguanyl_cyclase"/>
</dbReference>
<comment type="caution">
    <text evidence="3">The sequence shown here is derived from an EMBL/GenBank/DDBJ whole genome shotgun (WGS) entry which is preliminary data.</text>
</comment>
<protein>
    <submittedName>
        <fullName evidence="3">Uncharacterized protein</fullName>
    </submittedName>
</protein>
<dbReference type="Gene3D" id="3.30.420.10">
    <property type="entry name" value="Ribonuclease H-like superfamily/Ribonuclease H"/>
    <property type="match status" value="1"/>
</dbReference>
<sequence>MSQDGEQGASENQAGAAEQPAAKSGMEVLLEQQGAMMRLMMKQMETLAARVEVAEEAAAKAVSQAGGSAQSGDAELEALKKLPYVPHVEGNRFPVRPATQETDMPQMYGLYNDKTYDALSKRTNSSMRYEQLVLAPALSYMHDAIAFSEVTLDWCQDEKDPPTVEELSERVFAAHNTFKGVFSLLNNRYTMLQLRASMESDATSHGGAEALRAKLAFIKEKVYAGSDGLVSDSVLTKWLKEFDTTKAKAVMNTHAKASAKVSTFRDRQGGKGKGAAGGGAGKGEGGRGSGKGAGANSEVMQWISKGARMRWVDKAPLPFDHGVSLGDATPPQLEWMAAETERCLRTGAWVRARRRRHVSRVFLVPKPGTKKWRLVMDFRWLNSHCVKSRCKMETLKKLRRLAKPNDWCVSFDLQDGYHVAGIDPAFQEYMQFDVRGELFQRAGGCGREEHQQGARVLPYMDDFLLLLSNRIEALRARELTSRVLVRLGLSRNEKKGQWEPTQLVEHLGLEVDLKAGQFRVTPARLQKIHLQSKALLSEALRQRRWLPARKLAAFTGLCQSVYLAVPPSRLYLRELHFVLSTRRGWGAKVKLTRQAWIDIEWWLRLPAQSRWNGRKIWRSPTRAKVHTDASLFAWGGVLNLKHAARGFWSDELRHLHITHLELEAVYKTVQSFLRELTGKVVRLYCDNQAVVAMLSHFTSRNPELMRRMRRLWILLDLNDIELQARYIRSEANEWADRLSRDRDLDDWRLNRRWFQWAEREWHQHTVDRFASELSAQLPRYYAQWHDPGCEGVDSLAFSWLGEVNWVNPPWCLLDEVAHKLRDEKCAATVVAPY</sequence>
<dbReference type="PANTHER" id="PTHR33050:SF7">
    <property type="entry name" value="RIBONUCLEASE H"/>
    <property type="match status" value="1"/>
</dbReference>
<reference evidence="3 4" key="1">
    <citation type="journal article" date="2015" name="Genome Biol. Evol.">
        <title>Comparative Genomics of a Bacterivorous Green Alga Reveals Evolutionary Causalities and Consequences of Phago-Mixotrophic Mode of Nutrition.</title>
        <authorList>
            <person name="Burns J.A."/>
            <person name="Paasch A."/>
            <person name="Narechania A."/>
            <person name="Kim E."/>
        </authorList>
    </citation>
    <scope>NUCLEOTIDE SEQUENCE [LARGE SCALE GENOMIC DNA]</scope>
    <source>
        <strain evidence="3 4">PLY_AMNH</strain>
    </source>
</reference>
<dbReference type="PANTHER" id="PTHR33050">
    <property type="entry name" value="REVERSE TRANSCRIPTASE DOMAIN-CONTAINING PROTEIN"/>
    <property type="match status" value="1"/>
</dbReference>
<keyword evidence="1" id="KW-0175">Coiled coil</keyword>
<feature type="compositionally biased region" description="Gly residues" evidence="2">
    <location>
        <begin position="271"/>
        <end position="293"/>
    </location>
</feature>
<evidence type="ECO:0000256" key="2">
    <source>
        <dbReference type="SAM" id="MobiDB-lite"/>
    </source>
</evidence>
<feature type="coiled-coil region" evidence="1">
    <location>
        <begin position="37"/>
        <end position="64"/>
    </location>
</feature>
<dbReference type="CDD" id="cd09275">
    <property type="entry name" value="RNase_HI_RT_DIRS1"/>
    <property type="match status" value="1"/>
</dbReference>
<dbReference type="SUPFAM" id="SSF56672">
    <property type="entry name" value="DNA/RNA polymerases"/>
    <property type="match status" value="1"/>
</dbReference>
<proteinExistence type="predicted"/>
<dbReference type="InterPro" id="IPR052055">
    <property type="entry name" value="Hepadnavirus_pol/RT"/>
</dbReference>
<dbReference type="GO" id="GO:0003676">
    <property type="term" value="F:nucleic acid binding"/>
    <property type="evidence" value="ECO:0007669"/>
    <property type="project" value="InterPro"/>
</dbReference>
<dbReference type="InterPro" id="IPR043502">
    <property type="entry name" value="DNA/RNA_pol_sf"/>
</dbReference>
<dbReference type="AlphaFoldDB" id="A0AAE0GUP5"/>
<dbReference type="EMBL" id="LGRX02002217">
    <property type="protein sequence ID" value="KAK3284632.1"/>
    <property type="molecule type" value="Genomic_DNA"/>
</dbReference>
<keyword evidence="4" id="KW-1185">Reference proteome</keyword>
<dbReference type="Gene3D" id="3.10.10.10">
    <property type="entry name" value="HIV Type 1 Reverse Transcriptase, subunit A, domain 1"/>
    <property type="match status" value="1"/>
</dbReference>
<evidence type="ECO:0000256" key="1">
    <source>
        <dbReference type="SAM" id="Coils"/>
    </source>
</evidence>
<organism evidence="3 4">
    <name type="scientific">Cymbomonas tetramitiformis</name>
    <dbReference type="NCBI Taxonomy" id="36881"/>
    <lineage>
        <taxon>Eukaryota</taxon>
        <taxon>Viridiplantae</taxon>
        <taxon>Chlorophyta</taxon>
        <taxon>Pyramimonadophyceae</taxon>
        <taxon>Pyramimonadales</taxon>
        <taxon>Pyramimonadaceae</taxon>
        <taxon>Cymbomonas</taxon>
    </lineage>
</organism>
<gene>
    <name evidence="3" type="ORF">CYMTET_7732</name>
</gene>
<evidence type="ECO:0000313" key="3">
    <source>
        <dbReference type="EMBL" id="KAK3284632.1"/>
    </source>
</evidence>